<dbReference type="EMBL" id="MPGH01000111">
    <property type="protein sequence ID" value="OLN86614.1"/>
    <property type="molecule type" value="Genomic_DNA"/>
</dbReference>
<evidence type="ECO:0000256" key="3">
    <source>
        <dbReference type="ARBA" id="ARBA00023002"/>
    </source>
</evidence>
<protein>
    <recommendedName>
        <fullName evidence="8">Succinate-semialdehyde dehydrogenase</fullName>
        <ecNumber evidence="8">1.2.1.16</ecNumber>
    </recommendedName>
</protein>
<comment type="catalytic activity">
    <reaction evidence="5 8">
        <text>succinate semialdehyde + NAD(+) + H2O = succinate + NADH + 2 H(+)</text>
        <dbReference type="Rhea" id="RHEA:13217"/>
        <dbReference type="ChEBI" id="CHEBI:15377"/>
        <dbReference type="ChEBI" id="CHEBI:15378"/>
        <dbReference type="ChEBI" id="CHEBI:30031"/>
        <dbReference type="ChEBI" id="CHEBI:57540"/>
        <dbReference type="ChEBI" id="CHEBI:57706"/>
        <dbReference type="ChEBI" id="CHEBI:57945"/>
        <dbReference type="EC" id="1.2.1.16"/>
    </reaction>
</comment>
<reference evidence="10 11" key="1">
    <citation type="submission" date="2016-11" db="EMBL/GenBank/DDBJ databases">
        <title>Draft Genome Assembly of Colletotrichum chlorophyti a pathogen of herbaceous plants.</title>
        <authorList>
            <person name="Gan P."/>
            <person name="Narusaka M."/>
            <person name="Tsushima A."/>
            <person name="Narusaka Y."/>
            <person name="Takano Y."/>
            <person name="Shirasu K."/>
        </authorList>
    </citation>
    <scope>NUCLEOTIDE SEQUENCE [LARGE SCALE GENOMIC DNA]</scope>
    <source>
        <strain evidence="10 11">NTL11</strain>
    </source>
</reference>
<dbReference type="EC" id="1.2.1.16" evidence="8"/>
<evidence type="ECO:0000256" key="1">
    <source>
        <dbReference type="ARBA" id="ARBA00005176"/>
    </source>
</evidence>
<evidence type="ECO:0000313" key="11">
    <source>
        <dbReference type="Proteomes" id="UP000186583"/>
    </source>
</evidence>
<evidence type="ECO:0000256" key="5">
    <source>
        <dbReference type="ARBA" id="ARBA00052698"/>
    </source>
</evidence>
<keyword evidence="3 7" id="KW-0560">Oxidoreductase</keyword>
<dbReference type="GO" id="GO:0009450">
    <property type="term" value="P:gamma-aminobutyric acid catabolic process"/>
    <property type="evidence" value="ECO:0007669"/>
    <property type="project" value="UniProtKB-UniPathway"/>
</dbReference>
<name>A0A1Q8RQL4_9PEZI</name>
<dbReference type="UniPathway" id="UPA00733"/>
<dbReference type="Gene3D" id="3.40.309.10">
    <property type="entry name" value="Aldehyde Dehydrogenase, Chain A, domain 2"/>
    <property type="match status" value="1"/>
</dbReference>
<dbReference type="InterPro" id="IPR016163">
    <property type="entry name" value="Ald_DH_C"/>
</dbReference>
<dbReference type="STRING" id="708187.A0A1Q8RQL4"/>
<evidence type="ECO:0000256" key="7">
    <source>
        <dbReference type="RuleBase" id="RU003345"/>
    </source>
</evidence>
<dbReference type="GO" id="GO:0004030">
    <property type="term" value="F:aldehyde dehydrogenase [NAD(P)+] activity"/>
    <property type="evidence" value="ECO:0007669"/>
    <property type="project" value="UniProtKB-ARBA"/>
</dbReference>
<evidence type="ECO:0000256" key="4">
    <source>
        <dbReference type="ARBA" id="ARBA00050387"/>
    </source>
</evidence>
<dbReference type="InterPro" id="IPR010102">
    <property type="entry name" value="Succ_semiAld_DH"/>
</dbReference>
<evidence type="ECO:0000256" key="8">
    <source>
        <dbReference type="RuleBase" id="RU365091"/>
    </source>
</evidence>
<comment type="caution">
    <text evidence="10">The sequence shown here is derived from an EMBL/GenBank/DDBJ whole genome shotgun (WGS) entry which is preliminary data.</text>
</comment>
<sequence>MASNTNQLRDASLLKTSCYVNGKWVGAESNELFSVQNPSTLAEVAKCPEFDAKDTEACIIAAHDAFKTYRKTPARTRARYLRKWFDLMMENAEDLATIITLENGKPLADARAEVAYAASFFEWFSEEAPRIYGDTIQASNPSCRLVTLKEPVGVCGLIAPWNFPAAMITRKAGPALAAGCTVVVKAPAEAPLTALALAELADRAGIPAGVVNIITALDNTVAVGKVLTTHPIIKKVSFTGSTGVGKLLMNQCSSTLKKLSFELGGNAPFIVFEDADLEAAVRGLIASKFRISGQTCVCANRILVHRKVYDKFTQMVVEAIRKFVVGDGFGEKTTHGPLIHERAVSKVDEHVKDAVAKGARVLLGGKPLAELGPNFFDITVLADMKPGMKICSEETFGPVAAFFAFDTEEEAVNLANDADVGLAGYFFSKDVSRCWRVAEALEVGMVGVNIGAISDPAAPFGGVKQSGFGREGSKYGIDEFLVTKMVMTGIE</sequence>
<dbReference type="FunFam" id="3.40.605.10:FF:000005">
    <property type="entry name" value="Succinate-semialdehyde dehydrogenase I"/>
    <property type="match status" value="1"/>
</dbReference>
<comment type="similarity">
    <text evidence="2 7">Belongs to the aldehyde dehydrogenase family.</text>
</comment>
<proteinExistence type="inferred from homology"/>
<comment type="catalytic activity">
    <reaction evidence="4 8">
        <text>succinate semialdehyde + NADP(+) + H2O = succinate + NADPH + 2 H(+)</text>
        <dbReference type="Rhea" id="RHEA:13213"/>
        <dbReference type="ChEBI" id="CHEBI:15377"/>
        <dbReference type="ChEBI" id="CHEBI:15378"/>
        <dbReference type="ChEBI" id="CHEBI:30031"/>
        <dbReference type="ChEBI" id="CHEBI:57706"/>
        <dbReference type="ChEBI" id="CHEBI:57783"/>
        <dbReference type="ChEBI" id="CHEBI:58349"/>
        <dbReference type="EC" id="1.2.1.16"/>
    </reaction>
</comment>
<dbReference type="CDD" id="cd07103">
    <property type="entry name" value="ALDH_F5_SSADH_GabD"/>
    <property type="match status" value="1"/>
</dbReference>
<dbReference type="AlphaFoldDB" id="A0A1Q8RQL4"/>
<organism evidence="10 11">
    <name type="scientific">Colletotrichum chlorophyti</name>
    <dbReference type="NCBI Taxonomy" id="708187"/>
    <lineage>
        <taxon>Eukaryota</taxon>
        <taxon>Fungi</taxon>
        <taxon>Dikarya</taxon>
        <taxon>Ascomycota</taxon>
        <taxon>Pezizomycotina</taxon>
        <taxon>Sordariomycetes</taxon>
        <taxon>Hypocreomycetidae</taxon>
        <taxon>Glomerellales</taxon>
        <taxon>Glomerellaceae</taxon>
        <taxon>Colletotrichum</taxon>
    </lineage>
</organism>
<dbReference type="GO" id="GO:0004777">
    <property type="term" value="F:succinate-semialdehyde dehydrogenase (NAD+) activity"/>
    <property type="evidence" value="ECO:0007669"/>
    <property type="project" value="UniProtKB-UniRule"/>
</dbReference>
<evidence type="ECO:0000256" key="6">
    <source>
        <dbReference type="PROSITE-ProRule" id="PRU10007"/>
    </source>
</evidence>
<keyword evidence="11" id="KW-1185">Reference proteome</keyword>
<dbReference type="GO" id="GO:0036243">
    <property type="term" value="F:succinate-semialdehyde dehydrogenase (NADP+) activity"/>
    <property type="evidence" value="ECO:0007669"/>
    <property type="project" value="RHEA"/>
</dbReference>
<evidence type="ECO:0000313" key="10">
    <source>
        <dbReference type="EMBL" id="OLN86614.1"/>
    </source>
</evidence>
<dbReference type="GO" id="GO:0046394">
    <property type="term" value="P:carboxylic acid biosynthetic process"/>
    <property type="evidence" value="ECO:0007669"/>
    <property type="project" value="UniProtKB-ARBA"/>
</dbReference>
<dbReference type="InterPro" id="IPR016161">
    <property type="entry name" value="Ald_DH/histidinol_DH"/>
</dbReference>
<dbReference type="OrthoDB" id="310895at2759"/>
<dbReference type="PROSITE" id="PS00070">
    <property type="entry name" value="ALDEHYDE_DEHYDR_CYS"/>
    <property type="match status" value="1"/>
</dbReference>
<dbReference type="InterPro" id="IPR029510">
    <property type="entry name" value="Ald_DH_CS_GLU"/>
</dbReference>
<evidence type="ECO:0000259" key="9">
    <source>
        <dbReference type="Pfam" id="PF00171"/>
    </source>
</evidence>
<dbReference type="InterPro" id="IPR015590">
    <property type="entry name" value="Aldehyde_DH_dom"/>
</dbReference>
<dbReference type="Pfam" id="PF00171">
    <property type="entry name" value="Aldedh"/>
    <property type="match status" value="1"/>
</dbReference>
<comment type="pathway">
    <text evidence="1 8">Amino-acid degradation; 4-aminobutanoate degradation.</text>
</comment>
<feature type="active site" evidence="6">
    <location>
        <position position="262"/>
    </location>
</feature>
<dbReference type="InterPro" id="IPR016160">
    <property type="entry name" value="Ald_DH_CS_CYS"/>
</dbReference>
<dbReference type="Proteomes" id="UP000186583">
    <property type="component" value="Unassembled WGS sequence"/>
</dbReference>
<gene>
    <name evidence="10" type="ORF">CCHL11_03802</name>
</gene>
<dbReference type="GO" id="GO:0005737">
    <property type="term" value="C:cytoplasm"/>
    <property type="evidence" value="ECO:0007669"/>
    <property type="project" value="TreeGrafter"/>
</dbReference>
<dbReference type="PROSITE" id="PS00687">
    <property type="entry name" value="ALDEHYDE_DEHYDR_GLU"/>
    <property type="match status" value="1"/>
</dbReference>
<evidence type="ECO:0000256" key="2">
    <source>
        <dbReference type="ARBA" id="ARBA00009986"/>
    </source>
</evidence>
<dbReference type="InterPro" id="IPR050740">
    <property type="entry name" value="Aldehyde_DH_Superfamily"/>
</dbReference>
<dbReference type="FunFam" id="3.40.605.10:FF:000026">
    <property type="entry name" value="Aldehyde dehydrogenase, putative"/>
    <property type="match status" value="1"/>
</dbReference>
<feature type="domain" description="Aldehyde dehydrogenase" evidence="9">
    <location>
        <begin position="24"/>
        <end position="486"/>
    </location>
</feature>
<dbReference type="NCBIfam" id="TIGR01780">
    <property type="entry name" value="SSADH"/>
    <property type="match status" value="1"/>
</dbReference>
<dbReference type="FunFam" id="3.40.309.10:FF:000004">
    <property type="entry name" value="Succinate-semialdehyde dehydrogenase I"/>
    <property type="match status" value="1"/>
</dbReference>
<dbReference type="SUPFAM" id="SSF53720">
    <property type="entry name" value="ALDH-like"/>
    <property type="match status" value="1"/>
</dbReference>
<dbReference type="Gene3D" id="3.40.605.10">
    <property type="entry name" value="Aldehyde Dehydrogenase, Chain A, domain 1"/>
    <property type="match status" value="1"/>
</dbReference>
<dbReference type="PANTHER" id="PTHR43353">
    <property type="entry name" value="SUCCINATE-SEMIALDEHYDE DEHYDROGENASE, MITOCHONDRIAL"/>
    <property type="match status" value="1"/>
</dbReference>
<dbReference type="InterPro" id="IPR016162">
    <property type="entry name" value="Ald_DH_N"/>
</dbReference>
<accession>A0A1Q8RQL4</accession>
<dbReference type="PANTHER" id="PTHR43353:SF5">
    <property type="entry name" value="SUCCINATE-SEMIALDEHYDE DEHYDROGENASE, MITOCHONDRIAL"/>
    <property type="match status" value="1"/>
</dbReference>